<name>A0ABQ3DHA8_9ACTN</name>
<dbReference type="RefSeq" id="WP_189714882.1">
    <property type="nucleotide sequence ID" value="NZ_BMVO01000003.1"/>
</dbReference>
<evidence type="ECO:0000313" key="2">
    <source>
        <dbReference type="EMBL" id="GHA94358.1"/>
    </source>
</evidence>
<keyword evidence="1" id="KW-0175">Coiled coil</keyword>
<gene>
    <name evidence="2" type="ORF">GCM10010346_16400</name>
</gene>
<sequence>MNSTAKTAQMMARLADAETTAKVAGREETRTAARAERAAARLKDARTAAATARRELRTAIRTGKGLAAAERRVERLTVKCATLATAAQDAKAEATVARRAARTAARRLDALARRAARSAAHTVGEIAERLGRTALTTAPAADPVLPAEELPAVEEIEEHADRFAELDAKAKTYAKAADAEKKWLRQIPVGVFGRVTVARTPGGTVLDGDQVALDYADQGLVPPRKGRKDTFKVAVAAAPALVLAPAA</sequence>
<reference evidence="3" key="1">
    <citation type="journal article" date="2019" name="Int. J. Syst. Evol. Microbiol.">
        <title>The Global Catalogue of Microorganisms (GCM) 10K type strain sequencing project: providing services to taxonomists for standard genome sequencing and annotation.</title>
        <authorList>
            <consortium name="The Broad Institute Genomics Platform"/>
            <consortium name="The Broad Institute Genome Sequencing Center for Infectious Disease"/>
            <person name="Wu L."/>
            <person name="Ma J."/>
        </authorList>
    </citation>
    <scope>NUCLEOTIDE SEQUENCE [LARGE SCALE GENOMIC DNA]</scope>
    <source>
        <strain evidence="3">JCM 4737</strain>
    </source>
</reference>
<accession>A0ABQ3DHA8</accession>
<evidence type="ECO:0000256" key="1">
    <source>
        <dbReference type="SAM" id="Coils"/>
    </source>
</evidence>
<protein>
    <recommendedName>
        <fullName evidence="4">TolA protein</fullName>
    </recommendedName>
</protein>
<dbReference type="EMBL" id="BMVO01000003">
    <property type="protein sequence ID" value="GHA94358.1"/>
    <property type="molecule type" value="Genomic_DNA"/>
</dbReference>
<organism evidence="2 3">
    <name type="scientific">Streptomyces chryseus</name>
    <dbReference type="NCBI Taxonomy" id="68186"/>
    <lineage>
        <taxon>Bacteria</taxon>
        <taxon>Bacillati</taxon>
        <taxon>Actinomycetota</taxon>
        <taxon>Actinomycetes</taxon>
        <taxon>Kitasatosporales</taxon>
        <taxon>Streptomycetaceae</taxon>
        <taxon>Streptomyces</taxon>
    </lineage>
</organism>
<dbReference type="Proteomes" id="UP000599437">
    <property type="component" value="Unassembled WGS sequence"/>
</dbReference>
<proteinExistence type="predicted"/>
<comment type="caution">
    <text evidence="2">The sequence shown here is derived from an EMBL/GenBank/DDBJ whole genome shotgun (WGS) entry which is preliminary data.</text>
</comment>
<evidence type="ECO:0008006" key="4">
    <source>
        <dbReference type="Google" id="ProtNLM"/>
    </source>
</evidence>
<feature type="coiled-coil region" evidence="1">
    <location>
        <begin position="35"/>
        <end position="86"/>
    </location>
</feature>
<evidence type="ECO:0000313" key="3">
    <source>
        <dbReference type="Proteomes" id="UP000599437"/>
    </source>
</evidence>
<keyword evidence="3" id="KW-1185">Reference proteome</keyword>